<evidence type="ECO:0000313" key="2">
    <source>
        <dbReference type="Proteomes" id="UP001157502"/>
    </source>
</evidence>
<name>A0ACC2GIX8_DALPE</name>
<dbReference type="Proteomes" id="UP001157502">
    <property type="component" value="Chromosome 12"/>
</dbReference>
<proteinExistence type="predicted"/>
<dbReference type="EMBL" id="CM055739">
    <property type="protein sequence ID" value="KAJ8003440.1"/>
    <property type="molecule type" value="Genomic_DNA"/>
</dbReference>
<organism evidence="1 2">
    <name type="scientific">Dallia pectoralis</name>
    <name type="common">Alaska blackfish</name>
    <dbReference type="NCBI Taxonomy" id="75939"/>
    <lineage>
        <taxon>Eukaryota</taxon>
        <taxon>Metazoa</taxon>
        <taxon>Chordata</taxon>
        <taxon>Craniata</taxon>
        <taxon>Vertebrata</taxon>
        <taxon>Euteleostomi</taxon>
        <taxon>Actinopterygii</taxon>
        <taxon>Neopterygii</taxon>
        <taxon>Teleostei</taxon>
        <taxon>Protacanthopterygii</taxon>
        <taxon>Esociformes</taxon>
        <taxon>Umbridae</taxon>
        <taxon>Dallia</taxon>
    </lineage>
</organism>
<keyword evidence="2" id="KW-1185">Reference proteome</keyword>
<protein>
    <submittedName>
        <fullName evidence="1">Uncharacterized protein</fullName>
    </submittedName>
</protein>
<comment type="caution">
    <text evidence="1">The sequence shown here is derived from an EMBL/GenBank/DDBJ whole genome shotgun (WGS) entry which is preliminary data.</text>
</comment>
<accession>A0ACC2GIX8</accession>
<reference evidence="1" key="1">
    <citation type="submission" date="2021-05" db="EMBL/GenBank/DDBJ databases">
        <authorList>
            <person name="Pan Q."/>
            <person name="Jouanno E."/>
            <person name="Zahm M."/>
            <person name="Klopp C."/>
            <person name="Cabau C."/>
            <person name="Louis A."/>
            <person name="Berthelot C."/>
            <person name="Parey E."/>
            <person name="Roest Crollius H."/>
            <person name="Montfort J."/>
            <person name="Robinson-Rechavi M."/>
            <person name="Bouchez O."/>
            <person name="Lampietro C."/>
            <person name="Lopez Roques C."/>
            <person name="Donnadieu C."/>
            <person name="Postlethwait J."/>
            <person name="Bobe J."/>
            <person name="Dillon D."/>
            <person name="Chandos A."/>
            <person name="von Hippel F."/>
            <person name="Guiguen Y."/>
        </authorList>
    </citation>
    <scope>NUCLEOTIDE SEQUENCE</scope>
    <source>
        <strain evidence="1">YG-Jan2019</strain>
    </source>
</reference>
<evidence type="ECO:0000313" key="1">
    <source>
        <dbReference type="EMBL" id="KAJ8003440.1"/>
    </source>
</evidence>
<sequence length="315" mass="35700">MEDDTDFEEQLIEQVRRYSHLYVPYLTEYKDLTVTNNSWKEIAQTLGVEKHICRTKWKSLRDRYVRLRRKMKGGSGRPASGIKPQILTTLSWLSDFIKHKDNESNHLQAEDVDNSEDLEDDISSGSVQETGRPAVRRNVISERTRFNQRQQEAGETVDSFITALHSLSEHCGYGTMVREMIRDRLVAGLCDRALSEQLQLDPELTLDKAIACIYQSERVKKQQGLPEQTDTTNASASHVIGELSCCQQASQESVEELLDVDGAYKCVENSNPGGGKPHQCAYCGSGFQRVRDLKRHQQTHTDWISCSYTSGPILA</sequence>
<gene>
    <name evidence="1" type="ORF">DPEC_G00148350</name>
</gene>